<dbReference type="OrthoDB" id="204377at2759"/>
<dbReference type="InterPro" id="IPR022893">
    <property type="entry name" value="Shikimate_DH_fam"/>
</dbReference>
<accession>A3LRU4</accession>
<dbReference type="GeneID" id="4837786"/>
<dbReference type="AlphaFoldDB" id="A3LRU4"/>
<dbReference type="PANTHER" id="PTHR21089">
    <property type="entry name" value="SHIKIMATE DEHYDROGENASE"/>
    <property type="match status" value="1"/>
</dbReference>
<dbReference type="InterPro" id="IPR046346">
    <property type="entry name" value="Aminoacid_DH-like_N_sf"/>
</dbReference>
<name>A3LRU4_PICST</name>
<dbReference type="GO" id="GO:0004764">
    <property type="term" value="F:shikimate 3-dehydrogenase (NADP+) activity"/>
    <property type="evidence" value="ECO:0007669"/>
    <property type="project" value="InterPro"/>
</dbReference>
<feature type="domain" description="SDH C-terminal" evidence="2">
    <location>
        <begin position="270"/>
        <end position="299"/>
    </location>
</feature>
<sequence length="309" mass="34395">MTLSTDVKRSEPLEIKLFGESIQHSRAPLLLNYVFSKLGFNWRYGLLDSSDIPEFERFLYSESCAGAAVTMPNKVRMFDKVNTVDESARVVGAINTIYLRNDNDGNKLYIGTNTDTIGIRDSFLLNAKGIVATSKKLAKPGLVYGGGGACRSAIYALHEYFHCSTIYVVNRFASEVEAVRESMVSAGFQGKIVHIESPESAQAVESPLLIVSTVPDFAPITEEELLARKTIQVFLESKTKGTILEMCYHPKPSTRLFKEFEASGWKVISGIEAMIYQGLAQSELWTGTTLPESSIRETIEYVYKIIEKE</sequence>
<dbReference type="InterPro" id="IPR013708">
    <property type="entry name" value="Shikimate_DH-bd_N"/>
</dbReference>
<reference evidence="3 4" key="1">
    <citation type="journal article" date="2007" name="Nat. Biotechnol.">
        <title>Genome sequence of the lignocellulose-bioconverting and xylose-fermenting yeast Pichia stipitis.</title>
        <authorList>
            <person name="Jeffries T.W."/>
            <person name="Grigoriev I.V."/>
            <person name="Grimwood J."/>
            <person name="Laplaza J.M."/>
            <person name="Aerts A."/>
            <person name="Salamov A."/>
            <person name="Schmutz J."/>
            <person name="Lindquist E."/>
            <person name="Dehal P."/>
            <person name="Shapiro H."/>
            <person name="Jin Y.S."/>
            <person name="Passoth V."/>
            <person name="Richardson P.M."/>
        </authorList>
    </citation>
    <scope>NUCLEOTIDE SEQUENCE [LARGE SCALE GENOMIC DNA]</scope>
    <source>
        <strain evidence="4">ATCC 58785 / CBS 6054 / NBRC 10063 / NRRL Y-11545</strain>
    </source>
</reference>
<gene>
    <name evidence="3" type="ORF">PICST_30813</name>
</gene>
<dbReference type="Gene3D" id="3.40.50.720">
    <property type="entry name" value="NAD(P)-binding Rossmann-like Domain"/>
    <property type="match status" value="1"/>
</dbReference>
<dbReference type="EMBL" id="CP000497">
    <property type="protein sequence ID" value="ABN65793.2"/>
    <property type="molecule type" value="Genomic_DNA"/>
</dbReference>
<protein>
    <submittedName>
        <fullName evidence="3">Uncharacterized protein</fullName>
    </submittedName>
</protein>
<dbReference type="InterPro" id="IPR041121">
    <property type="entry name" value="SDH_C"/>
</dbReference>
<dbReference type="OMA" id="GVVLEMC"/>
<dbReference type="InterPro" id="IPR036291">
    <property type="entry name" value="NAD(P)-bd_dom_sf"/>
</dbReference>
<dbReference type="KEGG" id="pic:PICST_30813"/>
<dbReference type="HOGENOM" id="CLU_044063_1_0_1"/>
<dbReference type="SUPFAM" id="SSF53223">
    <property type="entry name" value="Aminoacid dehydrogenase-like, N-terminal domain"/>
    <property type="match status" value="1"/>
</dbReference>
<feature type="domain" description="Shikimate dehydrogenase substrate binding N-terminal" evidence="1">
    <location>
        <begin position="17"/>
        <end position="97"/>
    </location>
</feature>
<proteinExistence type="predicted"/>
<dbReference type="STRING" id="322104.A3LRU4"/>
<organism evidence="3 4">
    <name type="scientific">Scheffersomyces stipitis (strain ATCC 58785 / CBS 6054 / NBRC 10063 / NRRL Y-11545)</name>
    <name type="common">Yeast</name>
    <name type="synonym">Pichia stipitis</name>
    <dbReference type="NCBI Taxonomy" id="322104"/>
    <lineage>
        <taxon>Eukaryota</taxon>
        <taxon>Fungi</taxon>
        <taxon>Dikarya</taxon>
        <taxon>Ascomycota</taxon>
        <taxon>Saccharomycotina</taxon>
        <taxon>Pichiomycetes</taxon>
        <taxon>Debaryomycetaceae</taxon>
        <taxon>Scheffersomyces</taxon>
    </lineage>
</organism>
<dbReference type="Proteomes" id="UP000002258">
    <property type="component" value="Chromosome 3"/>
</dbReference>
<evidence type="ECO:0000259" key="2">
    <source>
        <dbReference type="Pfam" id="PF18317"/>
    </source>
</evidence>
<dbReference type="InParanoid" id="A3LRU4"/>
<dbReference type="GO" id="GO:0019632">
    <property type="term" value="P:shikimate metabolic process"/>
    <property type="evidence" value="ECO:0007669"/>
    <property type="project" value="TreeGrafter"/>
</dbReference>
<dbReference type="GO" id="GO:0009423">
    <property type="term" value="P:chorismate biosynthetic process"/>
    <property type="evidence" value="ECO:0007669"/>
    <property type="project" value="TreeGrafter"/>
</dbReference>
<dbReference type="eggNOG" id="KOG0692">
    <property type="taxonomic scope" value="Eukaryota"/>
</dbReference>
<dbReference type="SUPFAM" id="SSF51735">
    <property type="entry name" value="NAD(P)-binding Rossmann-fold domains"/>
    <property type="match status" value="1"/>
</dbReference>
<dbReference type="Pfam" id="PF08501">
    <property type="entry name" value="Shikimate_dh_N"/>
    <property type="match status" value="1"/>
</dbReference>
<evidence type="ECO:0000259" key="1">
    <source>
        <dbReference type="Pfam" id="PF08501"/>
    </source>
</evidence>
<evidence type="ECO:0000313" key="3">
    <source>
        <dbReference type="EMBL" id="ABN65793.2"/>
    </source>
</evidence>
<dbReference type="RefSeq" id="XP_001383822.2">
    <property type="nucleotide sequence ID" value="XM_001383785.1"/>
</dbReference>
<dbReference type="PANTHER" id="PTHR21089:SF1">
    <property type="entry name" value="BIFUNCTIONAL 3-DEHYDROQUINATE DEHYDRATASE_SHIKIMATE DEHYDROGENASE, CHLOROPLASTIC"/>
    <property type="match status" value="1"/>
</dbReference>
<dbReference type="Gene3D" id="3.40.50.10860">
    <property type="entry name" value="Leucine Dehydrogenase, chain A, domain 1"/>
    <property type="match status" value="1"/>
</dbReference>
<keyword evidence="4" id="KW-1185">Reference proteome</keyword>
<dbReference type="Pfam" id="PF18317">
    <property type="entry name" value="SDH_C"/>
    <property type="match status" value="1"/>
</dbReference>
<dbReference type="CDD" id="cd01065">
    <property type="entry name" value="NAD_bind_Shikimate_DH"/>
    <property type="match status" value="1"/>
</dbReference>
<evidence type="ECO:0000313" key="4">
    <source>
        <dbReference type="Proteomes" id="UP000002258"/>
    </source>
</evidence>